<gene>
    <name evidence="4" type="ORF">E2R65_09215</name>
    <name evidence="3" type="ORF">GGR35_002828</name>
</gene>
<evidence type="ECO:0000313" key="6">
    <source>
        <dbReference type="Proteomes" id="UP000583101"/>
    </source>
</evidence>
<dbReference type="EMBL" id="JACIEG010000005">
    <property type="protein sequence ID" value="MBB3970212.1"/>
    <property type="molecule type" value="Genomic_DNA"/>
</dbReference>
<dbReference type="Proteomes" id="UP000297248">
    <property type="component" value="Unassembled WGS sequence"/>
</dbReference>
<feature type="domain" description="DUF5077" evidence="2">
    <location>
        <begin position="26"/>
        <end position="139"/>
    </location>
</feature>
<proteinExistence type="predicted"/>
<name>A0A4Y8ADE8_9SPHI</name>
<dbReference type="InterPro" id="IPR021862">
    <property type="entry name" value="DUF3472"/>
</dbReference>
<protein>
    <submittedName>
        <fullName evidence="4">DUF3472 domain-containing protein</fullName>
    </submittedName>
</protein>
<reference evidence="4 5" key="1">
    <citation type="journal article" date="2016" name="Int. J. Syst. Evol. Microbiol.">
        <title>Proposal of Mucilaginibacter phyllosphaerae sp. nov. isolated from the phyllosphere of Galium album.</title>
        <authorList>
            <person name="Aydogan E.L."/>
            <person name="Busse H.J."/>
            <person name="Moser G."/>
            <person name="Muller C."/>
            <person name="Kampfer P."/>
            <person name="Glaeser S.P."/>
        </authorList>
    </citation>
    <scope>NUCLEOTIDE SEQUENCE [LARGE SCALE GENOMIC DNA]</scope>
    <source>
        <strain evidence="4 5">PP-F2FG21</strain>
    </source>
</reference>
<dbReference type="AlphaFoldDB" id="A0A4Y8ADE8"/>
<reference evidence="4" key="2">
    <citation type="submission" date="2019-03" db="EMBL/GenBank/DDBJ databases">
        <authorList>
            <person name="Yan Y.-Q."/>
            <person name="Du Z.-J."/>
        </authorList>
    </citation>
    <scope>NUCLEOTIDE SEQUENCE</scope>
    <source>
        <strain evidence="4">PP-F2FG21</strain>
    </source>
</reference>
<keyword evidence="6" id="KW-1185">Reference proteome</keyword>
<organism evidence="4 5">
    <name type="scientific">Mucilaginibacter phyllosphaerae</name>
    <dbReference type="NCBI Taxonomy" id="1812349"/>
    <lineage>
        <taxon>Bacteria</taxon>
        <taxon>Pseudomonadati</taxon>
        <taxon>Bacteroidota</taxon>
        <taxon>Sphingobacteriia</taxon>
        <taxon>Sphingobacteriales</taxon>
        <taxon>Sphingobacteriaceae</taxon>
        <taxon>Mucilaginibacter</taxon>
    </lineage>
</organism>
<feature type="chain" id="PRO_5044616484" evidence="1">
    <location>
        <begin position="20"/>
        <end position="424"/>
    </location>
</feature>
<dbReference type="InterPro" id="IPR031712">
    <property type="entry name" value="DUF5077"/>
</dbReference>
<dbReference type="Pfam" id="PF11958">
    <property type="entry name" value="DUF3472"/>
    <property type="match status" value="1"/>
</dbReference>
<accession>A0A4Y8ADE8</accession>
<comment type="caution">
    <text evidence="4">The sequence shown here is derived from an EMBL/GenBank/DDBJ whole genome shotgun (WGS) entry which is preliminary data.</text>
</comment>
<evidence type="ECO:0000313" key="3">
    <source>
        <dbReference type="EMBL" id="MBB3970212.1"/>
    </source>
</evidence>
<dbReference type="Pfam" id="PF16871">
    <property type="entry name" value="DUF5077"/>
    <property type="match status" value="1"/>
</dbReference>
<dbReference type="RefSeq" id="WP_134336203.1">
    <property type="nucleotide sequence ID" value="NZ_BMCZ01000003.1"/>
</dbReference>
<dbReference type="OrthoDB" id="6014523at2"/>
<evidence type="ECO:0000259" key="2">
    <source>
        <dbReference type="Pfam" id="PF16871"/>
    </source>
</evidence>
<feature type="signal peptide" evidence="1">
    <location>
        <begin position="1"/>
        <end position="19"/>
    </location>
</feature>
<dbReference type="Proteomes" id="UP000583101">
    <property type="component" value="Unassembled WGS sequence"/>
</dbReference>
<dbReference type="EMBL" id="SNQG01000003">
    <property type="protein sequence ID" value="TEW66593.1"/>
    <property type="molecule type" value="Genomic_DNA"/>
</dbReference>
<keyword evidence="1" id="KW-0732">Signal</keyword>
<evidence type="ECO:0000313" key="5">
    <source>
        <dbReference type="Proteomes" id="UP000297248"/>
    </source>
</evidence>
<sequence length="424" mass="47013">MKIVFIVAAIVLLNNLAFGQSAKMAIPLGGNAWAKGNAVITDGGAFNWKNRQDVINIYFKTNSAHPLKLALRLRVPAGKSTIAATVANIVFVKKLNNAVFDTVSLGTLNIRRPGYVKVALKGISKTDSVYAQVTDLIVDDLKPQDTLTYVVAGSSFHFGRRGPSVHLTYQVPNAVKNEVKWFYNEITVPQKMDVIGSYFMADGFKEGYFGMQVNSAAERRVLFSVWSPFNTDDPNSIPDSLRIKLLKKGDKVHGGVFGDEGSGGQSYLHYPWQAGNTYAFLLEANPNKIKNTTTYTAWFKDIKAGKWLLIASFSRPKTTTYLKGLHSFLENFEPENGDKTRLAYYTNQWVADSSGQWQPICSATFTGDEAARKNYRNDYAGGTNGKIFYLKNGGFFNGLTQLNQKLAIKPRTIPPVIAFKDLPR</sequence>
<evidence type="ECO:0000313" key="4">
    <source>
        <dbReference type="EMBL" id="TEW66593.1"/>
    </source>
</evidence>
<reference evidence="3 6" key="3">
    <citation type="submission" date="2020-08" db="EMBL/GenBank/DDBJ databases">
        <title>Genomic Encyclopedia of Type Strains, Phase IV (KMG-IV): sequencing the most valuable type-strain genomes for metagenomic binning, comparative biology and taxonomic classification.</title>
        <authorList>
            <person name="Goeker M."/>
        </authorList>
    </citation>
    <scope>NUCLEOTIDE SEQUENCE [LARGE SCALE GENOMIC DNA]</scope>
    <source>
        <strain evidence="3 6">DSM 100995</strain>
    </source>
</reference>
<evidence type="ECO:0000256" key="1">
    <source>
        <dbReference type="SAM" id="SignalP"/>
    </source>
</evidence>